<feature type="transmembrane region" description="Helical" evidence="6">
    <location>
        <begin position="141"/>
        <end position="163"/>
    </location>
</feature>
<reference evidence="7" key="1">
    <citation type="submission" date="2020-05" db="UniProtKB">
        <authorList>
            <consortium name="EnsemblMetazoa"/>
        </authorList>
    </citation>
    <scope>IDENTIFICATION</scope>
    <source>
        <strain evidence="7">FUMOZ</strain>
    </source>
</reference>
<dbReference type="GO" id="GO:0050909">
    <property type="term" value="P:sensory perception of taste"/>
    <property type="evidence" value="ECO:0007669"/>
    <property type="project" value="InterPro"/>
</dbReference>
<evidence type="ECO:0000256" key="5">
    <source>
        <dbReference type="ARBA" id="ARBA00023136"/>
    </source>
</evidence>
<keyword evidence="4 6" id="KW-1133">Transmembrane helix</keyword>
<comment type="function">
    <text evidence="6">Gustatory receptor which mediates acceptance or avoidance behavior, depending on its substrates.</text>
</comment>
<feature type="transmembrane region" description="Helical" evidence="6">
    <location>
        <begin position="175"/>
        <end position="198"/>
    </location>
</feature>
<keyword evidence="6" id="KW-0807">Transducer</keyword>
<proteinExistence type="inferred from homology"/>
<evidence type="ECO:0000256" key="2">
    <source>
        <dbReference type="ARBA" id="ARBA00022475"/>
    </source>
</evidence>
<dbReference type="GO" id="GO:0007165">
    <property type="term" value="P:signal transduction"/>
    <property type="evidence" value="ECO:0007669"/>
    <property type="project" value="UniProtKB-KW"/>
</dbReference>
<dbReference type="VEuPathDB" id="VectorBase:AFUN000360"/>
<accession>A0A182R2H0</accession>
<dbReference type="Pfam" id="PF08395">
    <property type="entry name" value="7tm_7"/>
    <property type="match status" value="1"/>
</dbReference>
<organism evidence="7">
    <name type="scientific">Anopheles funestus</name>
    <name type="common">African malaria mosquito</name>
    <dbReference type="NCBI Taxonomy" id="62324"/>
    <lineage>
        <taxon>Eukaryota</taxon>
        <taxon>Metazoa</taxon>
        <taxon>Ecdysozoa</taxon>
        <taxon>Arthropoda</taxon>
        <taxon>Hexapoda</taxon>
        <taxon>Insecta</taxon>
        <taxon>Pterygota</taxon>
        <taxon>Neoptera</taxon>
        <taxon>Endopterygota</taxon>
        <taxon>Diptera</taxon>
        <taxon>Nematocera</taxon>
        <taxon>Culicoidea</taxon>
        <taxon>Culicidae</taxon>
        <taxon>Anophelinae</taxon>
        <taxon>Anopheles</taxon>
    </lineage>
</organism>
<dbReference type="AlphaFoldDB" id="A0A182R2H0"/>
<keyword evidence="3 6" id="KW-0812">Transmembrane</keyword>
<feature type="transmembrane region" description="Helical" evidence="6">
    <location>
        <begin position="273"/>
        <end position="293"/>
    </location>
</feature>
<name>A0A182R2H0_ANOFN</name>
<dbReference type="STRING" id="62324.A0A182R2H0"/>
<keyword evidence="5 6" id="KW-0472">Membrane</keyword>
<sequence length="329" mass="37891">MTSDFRNVKRCMYLQLYQSFKIYLRCAQLLFIAPCNIEQERSSVTYFKQARFLVTSCALAWIATCGYQAIAKLIEVPMPFFTGILYVNEVVLCILISIQTMSIGYSETQRCNQFLHKILTVASAIPCTEWTEILAFVRLKLLWLCAMLLTIYGLSLCCDFLHYGSIYATLFSLGAYLLPNIFASMSLAQYYLGTILIYKLQQKINQLLSTGSCAINLQQAKHFYLQLDSCLKLLTRSFEILIVTNVFAGINVTSLQVLEIYQYLQAGASKSIYIAYNMLWILLQLCMLLMVLYPNEKFKREQTRFGTIMFELSHQSEAEMVEVQVRLKY</sequence>
<evidence type="ECO:0000256" key="1">
    <source>
        <dbReference type="ARBA" id="ARBA00004651"/>
    </source>
</evidence>
<comment type="subcellular location">
    <subcellularLocation>
        <location evidence="1 6">Cell membrane</location>
        <topology evidence="1 6">Multi-pass membrane protein</topology>
    </subcellularLocation>
</comment>
<evidence type="ECO:0000256" key="4">
    <source>
        <dbReference type="ARBA" id="ARBA00022989"/>
    </source>
</evidence>
<evidence type="ECO:0000313" key="7">
    <source>
        <dbReference type="EnsemblMetazoa" id="AFUN000360-PA"/>
    </source>
</evidence>
<dbReference type="VEuPathDB" id="VectorBase:AFUN2_008126"/>
<comment type="caution">
    <text evidence="6">Lacks conserved residue(s) required for the propagation of feature annotation.</text>
</comment>
<keyword evidence="6" id="KW-0675">Receptor</keyword>
<feature type="transmembrane region" description="Helical" evidence="6">
    <location>
        <begin position="50"/>
        <end position="70"/>
    </location>
</feature>
<comment type="similarity">
    <text evidence="6">Belongs to the insect chemoreceptor superfamily. Gustatory receptor (GR) family.</text>
</comment>
<keyword evidence="2 6" id="KW-1003">Cell membrane</keyword>
<feature type="transmembrane region" description="Helical" evidence="6">
    <location>
        <begin position="76"/>
        <end position="98"/>
    </location>
</feature>
<evidence type="ECO:0000256" key="3">
    <source>
        <dbReference type="ARBA" id="ARBA00022692"/>
    </source>
</evidence>
<feature type="transmembrane region" description="Helical" evidence="6">
    <location>
        <begin position="240"/>
        <end position="261"/>
    </location>
</feature>
<dbReference type="GO" id="GO:0005886">
    <property type="term" value="C:plasma membrane"/>
    <property type="evidence" value="ECO:0007669"/>
    <property type="project" value="UniProtKB-SubCell"/>
</dbReference>
<dbReference type="EnsemblMetazoa" id="AFUN000360-RA">
    <property type="protein sequence ID" value="AFUN000360-PA"/>
    <property type="gene ID" value="AFUN000360"/>
</dbReference>
<dbReference type="InterPro" id="IPR013604">
    <property type="entry name" value="7TM_chemorcpt"/>
</dbReference>
<evidence type="ECO:0000256" key="6">
    <source>
        <dbReference type="RuleBase" id="RU363108"/>
    </source>
</evidence>
<protein>
    <recommendedName>
        <fullName evidence="6">Gustatory receptor</fullName>
    </recommendedName>
</protein>